<dbReference type="CDD" id="cd16831">
    <property type="entry name" value="HemS-like_C"/>
    <property type="match status" value="1"/>
</dbReference>
<organism evidence="3 4">
    <name type="scientific">Massilia antarctica</name>
    <dbReference type="NCBI Taxonomy" id="2765360"/>
    <lineage>
        <taxon>Bacteria</taxon>
        <taxon>Pseudomonadati</taxon>
        <taxon>Pseudomonadota</taxon>
        <taxon>Betaproteobacteria</taxon>
        <taxon>Burkholderiales</taxon>
        <taxon>Oxalobacteraceae</taxon>
        <taxon>Telluria group</taxon>
        <taxon>Massilia</taxon>
    </lineage>
</organism>
<dbReference type="RefSeq" id="WP_206091356.1">
    <property type="nucleotide sequence ID" value="NZ_CP065053.1"/>
</dbReference>
<protein>
    <submittedName>
        <fullName evidence="3">Hemin-degrading factor</fullName>
    </submittedName>
</protein>
<name>A0AA49AA15_9BURK</name>
<dbReference type="CDD" id="cd16830">
    <property type="entry name" value="HemS-like_N"/>
    <property type="match status" value="1"/>
</dbReference>
<feature type="chain" id="PRO_5047041600" evidence="1">
    <location>
        <begin position="25"/>
        <end position="383"/>
    </location>
</feature>
<keyword evidence="4" id="KW-1185">Reference proteome</keyword>
<feature type="domain" description="Haemin-degrading HemS/ChuX" evidence="2">
    <location>
        <begin position="252"/>
        <end position="380"/>
    </location>
</feature>
<dbReference type="Proteomes" id="UP000662888">
    <property type="component" value="Chromosome"/>
</dbReference>
<accession>A0AA49AA15</accession>
<evidence type="ECO:0000313" key="3">
    <source>
        <dbReference type="EMBL" id="QPI51796.1"/>
    </source>
</evidence>
<dbReference type="InterPro" id="IPR010413">
    <property type="entry name" value="HutX-like"/>
</dbReference>
<reference evidence="3 4" key="1">
    <citation type="submission" date="2020-11" db="EMBL/GenBank/DDBJ databases">
        <authorList>
            <person name="Sun Q."/>
        </authorList>
    </citation>
    <scope>NUCLEOTIDE SEQUENCE [LARGE SCALE GENOMIC DNA]</scope>
    <source>
        <strain evidence="3 4">P8398</strain>
    </source>
</reference>
<gene>
    <name evidence="3" type="ORF">IV454_10040</name>
</gene>
<dbReference type="EMBL" id="CP065053">
    <property type="protein sequence ID" value="QPI51796.1"/>
    <property type="molecule type" value="Genomic_DNA"/>
</dbReference>
<evidence type="ECO:0000259" key="2">
    <source>
        <dbReference type="Pfam" id="PF05171"/>
    </source>
</evidence>
<keyword evidence="1" id="KW-0732">Signal</keyword>
<dbReference type="Gene3D" id="3.40.1570.10">
    <property type="entry name" value="HemS/ChuS/ChuX like domains"/>
    <property type="match status" value="2"/>
</dbReference>
<proteinExistence type="predicted"/>
<dbReference type="SUPFAM" id="SSF144064">
    <property type="entry name" value="Heme iron utilization protein-like"/>
    <property type="match status" value="1"/>
</dbReference>
<dbReference type="InterPro" id="IPR007845">
    <property type="entry name" value="HemS/ChuX_dom"/>
</dbReference>
<dbReference type="InterPro" id="IPR053733">
    <property type="entry name" value="Heme_Transport_Util_sf"/>
</dbReference>
<dbReference type="Pfam" id="PF05171">
    <property type="entry name" value="HemS"/>
    <property type="match status" value="1"/>
</dbReference>
<feature type="signal peptide" evidence="1">
    <location>
        <begin position="1"/>
        <end position="24"/>
    </location>
</feature>
<sequence length="383" mass="42207">MKRLRTLPLAIAGALLVLAGHTGATTLAERWNTLRTEQPKAMIRDAARTLGVSEAELLATGIGSTVTRLRSDGNDPREIMRRALDLGTVLALTRNENGVIERTGVATRVKPQPADDKETVKDDEREARQRNIAGGYLGGEIDLRFTFSKWKHAFAVAQPGADGVVKRSLQFFDENGVAIHKIYPKDAAGVAVFDKLVDDFHHPDQNPVLTVAARAPKAAELADSKVDVKEFQQAWNEMSDVHQFNRLLTEFKITREQAMRLAPAGMVQRLKPEAVRTLLDEAARQQLPIMSFLGNGAVIQIFSGKISKTAASAGWYNVLDPAFNLHLRESAFKSGWVVRRAGVTSVEFYDNEGEQVVCFFGVRERGQPQPKSWVDLTAALPKG</sequence>
<dbReference type="Pfam" id="PF06228">
    <property type="entry name" value="ChuX_HutX"/>
    <property type="match status" value="1"/>
</dbReference>
<evidence type="ECO:0000313" key="4">
    <source>
        <dbReference type="Proteomes" id="UP000662888"/>
    </source>
</evidence>
<evidence type="ECO:0000256" key="1">
    <source>
        <dbReference type="SAM" id="SignalP"/>
    </source>
</evidence>